<name>A0A922M3C5_SPOEX</name>
<evidence type="ECO:0000313" key="3">
    <source>
        <dbReference type="Proteomes" id="UP000814243"/>
    </source>
</evidence>
<proteinExistence type="predicted"/>
<evidence type="ECO:0008006" key="4">
    <source>
        <dbReference type="Google" id="ProtNLM"/>
    </source>
</evidence>
<gene>
    <name evidence="2" type="ORF">HF086_008325</name>
</gene>
<keyword evidence="1" id="KW-0732">Signal</keyword>
<dbReference type="Proteomes" id="UP000814243">
    <property type="component" value="Unassembled WGS sequence"/>
</dbReference>
<feature type="chain" id="PRO_5036803557" description="Histidine-rich glycoprotein-like" evidence="1">
    <location>
        <begin position="26"/>
        <end position="202"/>
    </location>
</feature>
<dbReference type="PROSITE" id="PS51257">
    <property type="entry name" value="PROKAR_LIPOPROTEIN"/>
    <property type="match status" value="1"/>
</dbReference>
<comment type="caution">
    <text evidence="2">The sequence shown here is derived from an EMBL/GenBank/DDBJ whole genome shotgun (WGS) entry which is preliminary data.</text>
</comment>
<accession>A0A922M3C5</accession>
<feature type="signal peptide" evidence="1">
    <location>
        <begin position="1"/>
        <end position="25"/>
    </location>
</feature>
<evidence type="ECO:0000313" key="2">
    <source>
        <dbReference type="EMBL" id="KAH9629243.1"/>
    </source>
</evidence>
<sequence>MDIKEKPLAVALVSSLLLMTVAVSGLCSCHNKHSSHEDNKVHNQHEVMHNHHGQLFNQYRPLHNQHGLMQNQHGPIHNQRGQMHNRHRPLYNQYGQGHYQYGLSRNQHGQAHNQYGQKHNQHGHKPPHNPYANHRLGWLLKDMDHKPVHEDQDEGPSPLFQPRSFYRHSGYQHYDSRDSHDRYYAPINNTNPLMMPHHNLRY</sequence>
<protein>
    <recommendedName>
        <fullName evidence="4">Histidine-rich glycoprotein-like</fullName>
    </recommendedName>
</protein>
<evidence type="ECO:0000256" key="1">
    <source>
        <dbReference type="SAM" id="SignalP"/>
    </source>
</evidence>
<reference evidence="2" key="1">
    <citation type="journal article" date="2021" name="G3 (Bethesda)">
        <title>Genome and transcriptome analysis of the beet armyworm Spodoptera exigua reveals targets for pest control. .</title>
        <authorList>
            <person name="Simon S."/>
            <person name="Breeschoten T."/>
            <person name="Jansen H.J."/>
            <person name="Dirks R.P."/>
            <person name="Schranz M.E."/>
            <person name="Ros V.I.D."/>
        </authorList>
    </citation>
    <scope>NUCLEOTIDE SEQUENCE</scope>
    <source>
        <strain evidence="2">TB_SE_WUR_2020</strain>
    </source>
</reference>
<dbReference type="AlphaFoldDB" id="A0A922M3C5"/>
<organism evidence="2 3">
    <name type="scientific">Spodoptera exigua</name>
    <name type="common">Beet armyworm</name>
    <name type="synonym">Noctua fulgens</name>
    <dbReference type="NCBI Taxonomy" id="7107"/>
    <lineage>
        <taxon>Eukaryota</taxon>
        <taxon>Metazoa</taxon>
        <taxon>Ecdysozoa</taxon>
        <taxon>Arthropoda</taxon>
        <taxon>Hexapoda</taxon>
        <taxon>Insecta</taxon>
        <taxon>Pterygota</taxon>
        <taxon>Neoptera</taxon>
        <taxon>Endopterygota</taxon>
        <taxon>Lepidoptera</taxon>
        <taxon>Glossata</taxon>
        <taxon>Ditrysia</taxon>
        <taxon>Noctuoidea</taxon>
        <taxon>Noctuidae</taxon>
        <taxon>Amphipyrinae</taxon>
        <taxon>Spodoptera</taxon>
    </lineage>
</organism>
<dbReference type="EMBL" id="JACEFF010000871">
    <property type="protein sequence ID" value="KAH9629243.1"/>
    <property type="molecule type" value="Genomic_DNA"/>
</dbReference>